<protein>
    <submittedName>
        <fullName evidence="7">Protein HID1</fullName>
    </submittedName>
</protein>
<evidence type="ECO:0000313" key="7">
    <source>
        <dbReference type="EMBL" id="KAB5589791.1"/>
    </source>
</evidence>
<feature type="transmembrane region" description="Helical" evidence="6">
    <location>
        <begin position="1210"/>
        <end position="1236"/>
    </location>
</feature>
<feature type="transmembrane region" description="Helical" evidence="6">
    <location>
        <begin position="1282"/>
        <end position="1301"/>
    </location>
</feature>
<sequence>MASILDTDLIITDQYTVRRALSEAPENVSTLLTVLIKRLLLLLTDITFPMEPSTIPALSSLYPSATQRNPNKEALNCIRVLARILPVIFEGDADHGRVEEQFWMRTPKAPSSEQPETDQSKQFVIDDEEDEDGPKSPKSPTTTSTSQVDTEPSLGEKLLNIVLDLLFCCGFTIPRKLQVDRQKINYVIWVKGIGSTSDIGTSRDLESNKAEVLRLLLVLLSKQIYIPPTVTLSMVTPALSALTQRTPRRRVLTLLCSLLNTALHPPNLSPLPLASMPYNHLVTRAMDDDAVPEFAISILCVLLDYQSTDARDRTVGNGEGTEEPEWVPTSKTNAFRYSIAKLHRASDFEFIFNGVLAILEQHLGAVNGLFPGSRKGVSYLTEIYVLIWKMLDLNKKFRAYVMDSDKCIDLVAYLLCTCLEIKDKPQNQGFCRALSYIIQSISSEFALGSKLHLPVKIAVPAKWTTGGTAGDFMVTSIYSMVATTSGSLNSLYPALIITLSNISPHLTHLTITSSARLISLLTSFSSPLFLLADESHPRLLYFILEVFNNVITRHLQENPNLIYALLRARNVLEGLGVFTLRGAVRDVRRREEAAKGRNNKGKEKLVGPENPDLSKEKRELMQRERSSFIPTPEELESGLAGEEDPSAQAGMSEKARGKLREDAARTESIDLTAEEEVAAAIALGKNGFVPTQEWVSSWQRGLPLDVVQLAITELSPKVQELQTSGNRASSTAAILDLLRSANLSHVLPTPGPLAPRKFHWSDASLVWLNSLLWGEIYVRGTTPLGIWNGTNVRLFGVKHTPQPRRVTDTVQTVMGGFWSGAGGGGATNSQTGTATPPAPTDKIRNQRMESALGSTNFARHHLQVLKTTRSSAPTTIMTNLDHSGALDSSEPTSALAWRSVQAVSEIHPENRRHGGSEVDTRSTTHDHTQGAPGDNSVASSAKRIKGLKDRIVHFSPSWFSVTMGTGVNAILLLTLPWPSILHIVRPIAAFFLILDIILFALFAGTIITRYVMHPEIIGLTLGHATHSLFLGTIPMGLITILGAVALVCTHAYGMSINWTLAASYGWWFALVMSGFVGLLVPWMQFTTHSNRPETVTAALLLPVVPTITIAATGATLGNLLIESHPKYVFHMWIASYIACGIGTSLALMILALYLQRLAFHHLPASDMIVTVFLPLGPTGQSGVALCNLGRLALSLEPYLRANPQLRDFGLAIYGVYGLGIVGALCMMGLGLWYWAVAVLAFSSRMRDGEVKPEFNMGWWGFTFPLASLTLCVLALGNELHLIFLKFFVFGSLAELGLFIGVRNNQDDSGGSLWKRLPSPMLGWVVAKT</sequence>
<dbReference type="Pfam" id="PF03595">
    <property type="entry name" value="SLAC1"/>
    <property type="match status" value="1"/>
</dbReference>
<feature type="region of interest" description="Disordered" evidence="5">
    <location>
        <begin position="820"/>
        <end position="840"/>
    </location>
</feature>
<accession>A0A5N5QE97</accession>
<feature type="compositionally biased region" description="Basic and acidic residues" evidence="5">
    <location>
        <begin position="589"/>
        <end position="626"/>
    </location>
</feature>
<keyword evidence="4 6" id="KW-0472">Membrane</keyword>
<evidence type="ECO:0000313" key="8">
    <source>
        <dbReference type="Proteomes" id="UP000383932"/>
    </source>
</evidence>
<dbReference type="Gene3D" id="1.50.10.150">
    <property type="entry name" value="Voltage-dependent anion channel"/>
    <property type="match status" value="1"/>
</dbReference>
<evidence type="ECO:0000256" key="4">
    <source>
        <dbReference type="ARBA" id="ARBA00023136"/>
    </source>
</evidence>
<dbReference type="GO" id="GO:0016020">
    <property type="term" value="C:membrane"/>
    <property type="evidence" value="ECO:0007669"/>
    <property type="project" value="UniProtKB-SubCell"/>
</dbReference>
<feature type="transmembrane region" description="Helical" evidence="6">
    <location>
        <begin position="1064"/>
        <end position="1085"/>
    </location>
</feature>
<feature type="region of interest" description="Disordered" evidence="5">
    <location>
        <begin position="589"/>
        <end position="661"/>
    </location>
</feature>
<dbReference type="PANTHER" id="PTHR21575">
    <property type="entry name" value="PROTEIN HID1"/>
    <property type="match status" value="1"/>
</dbReference>
<dbReference type="GO" id="GO:0055085">
    <property type="term" value="P:transmembrane transport"/>
    <property type="evidence" value="ECO:0007669"/>
    <property type="project" value="InterPro"/>
</dbReference>
<keyword evidence="2 6" id="KW-0812">Transmembrane</keyword>
<dbReference type="Pfam" id="PF12722">
    <property type="entry name" value="Hid1"/>
    <property type="match status" value="1"/>
</dbReference>
<dbReference type="InterPro" id="IPR004695">
    <property type="entry name" value="SLAC1/Mae1/Ssu1/TehA"/>
</dbReference>
<evidence type="ECO:0000256" key="2">
    <source>
        <dbReference type="ARBA" id="ARBA00022692"/>
    </source>
</evidence>
<evidence type="ECO:0000256" key="1">
    <source>
        <dbReference type="ARBA" id="ARBA00004141"/>
    </source>
</evidence>
<feature type="region of interest" description="Disordered" evidence="5">
    <location>
        <begin position="106"/>
        <end position="151"/>
    </location>
</feature>
<dbReference type="GO" id="GO:0000138">
    <property type="term" value="C:Golgi trans cisterna"/>
    <property type="evidence" value="ECO:0007669"/>
    <property type="project" value="TreeGrafter"/>
</dbReference>
<dbReference type="PANTHER" id="PTHR21575:SF12">
    <property type="entry name" value="PROTEIN HID1"/>
    <property type="match status" value="1"/>
</dbReference>
<evidence type="ECO:0000256" key="6">
    <source>
        <dbReference type="SAM" id="Phobius"/>
    </source>
</evidence>
<feature type="transmembrane region" description="Helical" evidence="6">
    <location>
        <begin position="1256"/>
        <end position="1275"/>
    </location>
</feature>
<feature type="compositionally biased region" description="Low complexity" evidence="5">
    <location>
        <begin position="136"/>
        <end position="146"/>
    </location>
</feature>
<feature type="transmembrane region" description="Helical" evidence="6">
    <location>
        <begin position="1133"/>
        <end position="1155"/>
    </location>
</feature>
<reference evidence="7 8" key="1">
    <citation type="journal article" date="2019" name="Fungal Biol. Biotechnol.">
        <title>Draft genome sequence of fastidious pathogen Ceratobasidium theobromae, which causes vascular-streak dieback in Theobroma cacao.</title>
        <authorList>
            <person name="Ali S.S."/>
            <person name="Asman A."/>
            <person name="Shao J."/>
            <person name="Firmansyah A.P."/>
            <person name="Susilo A.W."/>
            <person name="Rosmana A."/>
            <person name="McMahon P."/>
            <person name="Junaid M."/>
            <person name="Guest D."/>
            <person name="Kheng T.Y."/>
            <person name="Meinhardt L.W."/>
            <person name="Bailey B.A."/>
        </authorList>
    </citation>
    <scope>NUCLEOTIDE SEQUENCE [LARGE SCALE GENOMIC DNA]</scope>
    <source>
        <strain evidence="7 8">CT2</strain>
    </source>
</reference>
<feature type="compositionally biased region" description="Basic and acidic residues" evidence="5">
    <location>
        <begin position="906"/>
        <end position="928"/>
    </location>
</feature>
<keyword evidence="3 6" id="KW-1133">Transmembrane helix</keyword>
<proteinExistence type="predicted"/>
<dbReference type="CDD" id="cd09318">
    <property type="entry name" value="TDT_SSU1"/>
    <property type="match status" value="1"/>
</dbReference>
<dbReference type="GO" id="GO:0005797">
    <property type="term" value="C:Golgi medial cisterna"/>
    <property type="evidence" value="ECO:0007669"/>
    <property type="project" value="TreeGrafter"/>
</dbReference>
<dbReference type="InterPro" id="IPR026705">
    <property type="entry name" value="Hid-1/Ecm30"/>
</dbReference>
<evidence type="ECO:0000256" key="5">
    <source>
        <dbReference type="SAM" id="MobiDB-lite"/>
    </source>
</evidence>
<feature type="region of interest" description="Disordered" evidence="5">
    <location>
        <begin position="906"/>
        <end position="939"/>
    </location>
</feature>
<feature type="transmembrane region" description="Helical" evidence="6">
    <location>
        <begin position="1097"/>
        <end position="1121"/>
    </location>
</feature>
<name>A0A5N5QE97_9AGAM</name>
<dbReference type="OrthoDB" id="432953at2759"/>
<comment type="subcellular location">
    <subcellularLocation>
        <location evidence="1">Membrane</location>
        <topology evidence="1">Multi-pass membrane protein</topology>
    </subcellularLocation>
</comment>
<feature type="transmembrane region" description="Helical" evidence="6">
    <location>
        <begin position="1167"/>
        <end position="1189"/>
    </location>
</feature>
<feature type="transmembrane region" description="Helical" evidence="6">
    <location>
        <begin position="987"/>
        <end position="1008"/>
    </location>
</feature>
<dbReference type="EMBL" id="SSOP01000229">
    <property type="protein sequence ID" value="KAB5589791.1"/>
    <property type="molecule type" value="Genomic_DNA"/>
</dbReference>
<gene>
    <name evidence="7" type="ORF">CTheo_6769</name>
</gene>
<dbReference type="InterPro" id="IPR038665">
    <property type="entry name" value="Voltage-dep_anion_channel_sf"/>
</dbReference>
<organism evidence="7 8">
    <name type="scientific">Ceratobasidium theobromae</name>
    <dbReference type="NCBI Taxonomy" id="1582974"/>
    <lineage>
        <taxon>Eukaryota</taxon>
        <taxon>Fungi</taxon>
        <taxon>Dikarya</taxon>
        <taxon>Basidiomycota</taxon>
        <taxon>Agaricomycotina</taxon>
        <taxon>Agaricomycetes</taxon>
        <taxon>Cantharellales</taxon>
        <taxon>Ceratobasidiaceae</taxon>
        <taxon>Ceratobasidium</taxon>
    </lineage>
</organism>
<dbReference type="Proteomes" id="UP000383932">
    <property type="component" value="Unassembled WGS sequence"/>
</dbReference>
<feature type="transmembrane region" description="Helical" evidence="6">
    <location>
        <begin position="957"/>
        <end position="975"/>
    </location>
</feature>
<evidence type="ECO:0000256" key="3">
    <source>
        <dbReference type="ARBA" id="ARBA00022989"/>
    </source>
</evidence>
<keyword evidence="8" id="KW-1185">Reference proteome</keyword>
<comment type="caution">
    <text evidence="7">The sequence shown here is derived from an EMBL/GenBank/DDBJ whole genome shotgun (WGS) entry which is preliminary data.</text>
</comment>
<feature type="compositionally biased region" description="Acidic residues" evidence="5">
    <location>
        <begin position="633"/>
        <end position="645"/>
    </location>
</feature>
<feature type="transmembrane region" description="Helical" evidence="6">
    <location>
        <begin position="1028"/>
        <end position="1052"/>
    </location>
</feature>